<organism evidence="2 3">
    <name type="scientific">Nostocoides vanveenii</name>
    <dbReference type="NCBI Taxonomy" id="330835"/>
    <lineage>
        <taxon>Bacteria</taxon>
        <taxon>Bacillati</taxon>
        <taxon>Actinomycetota</taxon>
        <taxon>Actinomycetes</taxon>
        <taxon>Micrococcales</taxon>
        <taxon>Intrasporangiaceae</taxon>
        <taxon>Nostocoides</taxon>
    </lineage>
</organism>
<feature type="region of interest" description="Disordered" evidence="1">
    <location>
        <begin position="59"/>
        <end position="91"/>
    </location>
</feature>
<proteinExistence type="predicted"/>
<sequence length="188" mass="18478">MSGDGTTDPVPRAAGLGERAAKDPAYGNRGHVPGWRGAVLSVTISALLAAAGLLIKAGQPSAPPGGSASVATAGVPGMRSTPGPSGSAAVAIPSDTRTTFIATEAVPSGATPCPGGAGTPRAAAANAITGCPLALAVRDAWRAQSPSIGASLTLQVTDPLSGEKLAIRCLGRPPIVCMGSNDRLIYLY</sequence>
<feature type="region of interest" description="Disordered" evidence="1">
    <location>
        <begin position="1"/>
        <end position="25"/>
    </location>
</feature>
<dbReference type="Proteomes" id="UP001501475">
    <property type="component" value="Unassembled WGS sequence"/>
</dbReference>
<dbReference type="EMBL" id="BAAAPN010000023">
    <property type="protein sequence ID" value="GAA1750695.1"/>
    <property type="molecule type" value="Genomic_DNA"/>
</dbReference>
<evidence type="ECO:0000256" key="1">
    <source>
        <dbReference type="SAM" id="MobiDB-lite"/>
    </source>
</evidence>
<evidence type="ECO:0008006" key="4">
    <source>
        <dbReference type="Google" id="ProtNLM"/>
    </source>
</evidence>
<evidence type="ECO:0000313" key="3">
    <source>
        <dbReference type="Proteomes" id="UP001501475"/>
    </source>
</evidence>
<evidence type="ECO:0000313" key="2">
    <source>
        <dbReference type="EMBL" id="GAA1750695.1"/>
    </source>
</evidence>
<protein>
    <recommendedName>
        <fullName evidence="4">Serine/threonine protein kinase</fullName>
    </recommendedName>
</protein>
<keyword evidence="3" id="KW-1185">Reference proteome</keyword>
<name>A0ABN2K8S0_9MICO</name>
<gene>
    <name evidence="2" type="ORF">GCM10009810_08860</name>
</gene>
<comment type="caution">
    <text evidence="2">The sequence shown here is derived from an EMBL/GenBank/DDBJ whole genome shotgun (WGS) entry which is preliminary data.</text>
</comment>
<accession>A0ABN2K8S0</accession>
<reference evidence="2 3" key="1">
    <citation type="journal article" date="2019" name="Int. J. Syst. Evol. Microbiol.">
        <title>The Global Catalogue of Microorganisms (GCM) 10K type strain sequencing project: providing services to taxonomists for standard genome sequencing and annotation.</title>
        <authorList>
            <consortium name="The Broad Institute Genomics Platform"/>
            <consortium name="The Broad Institute Genome Sequencing Center for Infectious Disease"/>
            <person name="Wu L."/>
            <person name="Ma J."/>
        </authorList>
    </citation>
    <scope>NUCLEOTIDE SEQUENCE [LARGE SCALE GENOMIC DNA]</scope>
    <source>
        <strain evidence="2 3">JCM 15591</strain>
    </source>
</reference>